<feature type="transmembrane region" description="Helical" evidence="14">
    <location>
        <begin position="102"/>
        <end position="123"/>
    </location>
</feature>
<dbReference type="PROSITE" id="PS00237">
    <property type="entry name" value="G_PROTEIN_RECEP_F1_1"/>
    <property type="match status" value="1"/>
</dbReference>
<dbReference type="PRINTS" id="PR00245">
    <property type="entry name" value="OLFACTORYR"/>
</dbReference>
<evidence type="ECO:0000256" key="1">
    <source>
        <dbReference type="ARBA" id="ARBA00004651"/>
    </source>
</evidence>
<keyword evidence="5 13" id="KW-0812">Transmembrane</keyword>
<keyword evidence="10 13" id="KW-0675">Receptor</keyword>
<feature type="domain" description="G-protein coupled receptors family 1 profile" evidence="15">
    <location>
        <begin position="44"/>
        <end position="292"/>
    </location>
</feature>
<dbReference type="PANTHER" id="PTHR26452">
    <property type="entry name" value="OLFACTORY RECEPTOR"/>
    <property type="match status" value="1"/>
</dbReference>
<evidence type="ECO:0000256" key="4">
    <source>
        <dbReference type="ARBA" id="ARBA00022606"/>
    </source>
</evidence>
<evidence type="ECO:0000256" key="5">
    <source>
        <dbReference type="ARBA" id="ARBA00022692"/>
    </source>
</evidence>
<dbReference type="RefSeq" id="XP_002935490.1">
    <property type="nucleotide sequence ID" value="XM_002935444.1"/>
</dbReference>
<evidence type="ECO:0000256" key="3">
    <source>
        <dbReference type="ARBA" id="ARBA00022475"/>
    </source>
</evidence>
<evidence type="ECO:0000256" key="13">
    <source>
        <dbReference type="RuleBase" id="RU000688"/>
    </source>
</evidence>
<dbReference type="CTD" id="100497107"/>
<dbReference type="Ensembl" id="ENSXETT00000020342">
    <property type="protein sequence ID" value="ENSXETP00000020342"/>
    <property type="gene ID" value="ENSXETG00000009263"/>
</dbReference>
<reference evidence="16" key="2">
    <citation type="submission" date="2011-06" db="UniProtKB">
        <authorList>
            <consortium name="Ensembl"/>
        </authorList>
    </citation>
    <scope>IDENTIFICATION</scope>
</reference>
<dbReference type="FunFam" id="1.20.1070.10:FF:000010">
    <property type="entry name" value="Olfactory receptor"/>
    <property type="match status" value="1"/>
</dbReference>
<evidence type="ECO:0000256" key="10">
    <source>
        <dbReference type="ARBA" id="ARBA00023170"/>
    </source>
</evidence>
<dbReference type="PRINTS" id="PR00237">
    <property type="entry name" value="GPCRRHODOPSN"/>
</dbReference>
<keyword evidence="7 14" id="KW-1133">Transmembrane helix</keyword>
<dbReference type="Proteomes" id="UP000008143">
    <property type="component" value="Chromosome 7"/>
</dbReference>
<dbReference type="OrthoDB" id="5967130at2759"/>
<keyword evidence="8 13" id="KW-0297">G-protein coupled receptor</keyword>
<dbReference type="InterPro" id="IPR000276">
    <property type="entry name" value="GPCR_Rhodpsn"/>
</dbReference>
<dbReference type="Pfam" id="PF13853">
    <property type="entry name" value="7tm_4"/>
    <property type="match status" value="1"/>
</dbReference>
<feature type="transmembrane region" description="Helical" evidence="14">
    <location>
        <begin position="144"/>
        <end position="165"/>
    </location>
</feature>
<dbReference type="GO" id="GO:0004930">
    <property type="term" value="F:G protein-coupled receptor activity"/>
    <property type="evidence" value="ECO:0007669"/>
    <property type="project" value="UniProtKB-KW"/>
</dbReference>
<evidence type="ECO:0000313" key="17">
    <source>
        <dbReference type="Proteomes" id="UP000008143"/>
    </source>
</evidence>
<dbReference type="PROSITE" id="PS50262">
    <property type="entry name" value="G_PROTEIN_RECEP_F1_2"/>
    <property type="match status" value="1"/>
</dbReference>
<accession>F7CNZ2</accession>
<sequence>MTMLALGNQSAVTRFTVQCFSDKQDLQTPLFTVFLLAFLIILIGNIIVIATITLSAQLHKPMYMFLGSLSFLDISSTSTILPKLLAMLHTQDKTISFSGCMVQLYFFMAFACIEFILLSAMSYDRYVAICYPLHYALRMSLKHCAKIILGVWAAGLLDPVIHTLLTANLSFCSSNHINHFFCDLTPLLKLSCSDTSPIEMITYIYGVIVVISTFTITSVSYVFILYKILKIHSSQGQKKAFSTCTSHLTCVIIFYGTIICLYMRPTKSISPNQDTFALLYVVLVPVLNPFIYTLKNKEFKDNLWKMKTRISSNLISVKCTMKSLSRLINCGCKA</sequence>
<evidence type="ECO:0000256" key="8">
    <source>
        <dbReference type="ARBA" id="ARBA00023040"/>
    </source>
</evidence>
<dbReference type="GeneTree" id="ENSGT01140000282524"/>
<evidence type="ECO:0000256" key="9">
    <source>
        <dbReference type="ARBA" id="ARBA00023136"/>
    </source>
</evidence>
<evidence type="ECO:0000256" key="2">
    <source>
        <dbReference type="ARBA" id="ARBA00010663"/>
    </source>
</evidence>
<reference evidence="16" key="1">
    <citation type="journal article" date="2010" name="Science">
        <title>The genome of the Western clawed frog Xenopus tropicalis.</title>
        <authorList>
            <person name="Hellsten U."/>
            <person name="Harland R.M."/>
            <person name="Gilchrist M.J."/>
            <person name="Hendrix D."/>
            <person name="Jurka J."/>
            <person name="Kapitonov V."/>
            <person name="Ovcharenko I."/>
            <person name="Putnam N.H."/>
            <person name="Shu S."/>
            <person name="Taher L."/>
            <person name="Blitz I.L."/>
            <person name="Blumberg B."/>
            <person name="Dichmann D.S."/>
            <person name="Dubchak I."/>
            <person name="Amaya E."/>
            <person name="Detter J.C."/>
            <person name="Fletcher R."/>
            <person name="Gerhard D.S."/>
            <person name="Goodstein D."/>
            <person name="Graves T."/>
            <person name="Grigoriev I.V."/>
            <person name="Grimwood J."/>
            <person name="Kawashima T."/>
            <person name="Lindquist E."/>
            <person name="Lucas S.M."/>
            <person name="Mead P.E."/>
            <person name="Mitros T."/>
            <person name="Ogino H."/>
            <person name="Ohta Y."/>
            <person name="Poliakov A.V."/>
            <person name="Pollet N."/>
            <person name="Robert J."/>
            <person name="Salamov A."/>
            <person name="Sater A.K."/>
            <person name="Schmutz J."/>
            <person name="Terry A."/>
            <person name="Vize P.D."/>
            <person name="Warren W.C."/>
            <person name="Wells D."/>
            <person name="Wills A."/>
            <person name="Wilson R.K."/>
            <person name="Zimmerman L.B."/>
            <person name="Zorn A.M."/>
            <person name="Grainger R."/>
            <person name="Grammer T."/>
            <person name="Khokha M.K."/>
            <person name="Richardson P.M."/>
            <person name="Rokhsar D.S."/>
        </authorList>
    </citation>
    <scope>NUCLEOTIDE SEQUENCE [LARGE SCALE GENOMIC DNA]</scope>
    <source>
        <strain evidence="16">Nigerian</strain>
    </source>
</reference>
<dbReference type="Xenbase" id="XB-GENE-5876792">
    <property type="gene designation" value="or15a3"/>
</dbReference>
<name>F7CNZ2_XENTR</name>
<feature type="transmembrane region" description="Helical" evidence="14">
    <location>
        <begin position="62"/>
        <end position="82"/>
    </location>
</feature>
<evidence type="ECO:0000259" key="15">
    <source>
        <dbReference type="PROSITE" id="PS50262"/>
    </source>
</evidence>
<keyword evidence="11" id="KW-0325">Glycoprotein</keyword>
<protein>
    <recommendedName>
        <fullName evidence="14">Olfactory receptor</fullName>
    </recommendedName>
</protein>
<proteinExistence type="inferred from homology"/>
<dbReference type="HOGENOM" id="CLU_012526_5_5_1"/>
<dbReference type="AGR" id="Xenbase:XB-GENE-5876792"/>
<dbReference type="InterPro" id="IPR050516">
    <property type="entry name" value="Olfactory_GPCR"/>
</dbReference>
<reference evidence="18" key="3">
    <citation type="submission" date="2025-04" db="UniProtKB">
        <authorList>
            <consortium name="RefSeq"/>
        </authorList>
    </citation>
    <scope>IDENTIFICATION</scope>
    <source>
        <strain evidence="18">Nigerian</strain>
        <tissue evidence="18">Liver and blood</tissue>
    </source>
</reference>
<keyword evidence="4 14" id="KW-0716">Sensory transduction</keyword>
<feature type="transmembrane region" description="Helical" evidence="14">
    <location>
        <begin position="30"/>
        <end position="50"/>
    </location>
</feature>
<dbReference type="InterPro" id="IPR000725">
    <property type="entry name" value="Olfact_rcpt"/>
</dbReference>
<dbReference type="GO" id="GO:0005886">
    <property type="term" value="C:plasma membrane"/>
    <property type="evidence" value="ECO:0007669"/>
    <property type="project" value="UniProtKB-SubCell"/>
</dbReference>
<keyword evidence="17" id="KW-1185">Reference proteome</keyword>
<feature type="transmembrane region" description="Helical" evidence="14">
    <location>
        <begin position="276"/>
        <end position="294"/>
    </location>
</feature>
<evidence type="ECO:0000313" key="18">
    <source>
        <dbReference type="RefSeq" id="XP_002935490.1"/>
    </source>
</evidence>
<dbReference type="FunFam" id="1.10.1220.70:FF:000001">
    <property type="entry name" value="Olfactory receptor"/>
    <property type="match status" value="1"/>
</dbReference>
<keyword evidence="6 14" id="KW-0552">Olfaction</keyword>
<evidence type="ECO:0000256" key="14">
    <source>
        <dbReference type="RuleBase" id="RU363047"/>
    </source>
</evidence>
<keyword evidence="3 14" id="KW-1003">Cell membrane</keyword>
<keyword evidence="9 14" id="KW-0472">Membrane</keyword>
<keyword evidence="12 13" id="KW-0807">Transducer</keyword>
<comment type="subcellular location">
    <subcellularLocation>
        <location evidence="1 14">Cell membrane</location>
        <topology evidence="1 14">Multi-pass membrane protein</topology>
    </subcellularLocation>
</comment>
<dbReference type="Gene3D" id="1.20.1070.10">
    <property type="entry name" value="Rhodopsin 7-helix transmembrane proteins"/>
    <property type="match status" value="1"/>
</dbReference>
<evidence type="ECO:0000256" key="6">
    <source>
        <dbReference type="ARBA" id="ARBA00022725"/>
    </source>
</evidence>
<organism evidence="16">
    <name type="scientific">Xenopus tropicalis</name>
    <name type="common">Western clawed frog</name>
    <name type="synonym">Silurana tropicalis</name>
    <dbReference type="NCBI Taxonomy" id="8364"/>
    <lineage>
        <taxon>Eukaryota</taxon>
        <taxon>Metazoa</taxon>
        <taxon>Chordata</taxon>
        <taxon>Craniata</taxon>
        <taxon>Vertebrata</taxon>
        <taxon>Euteleostomi</taxon>
        <taxon>Amphibia</taxon>
        <taxon>Batrachia</taxon>
        <taxon>Anura</taxon>
        <taxon>Pipoidea</taxon>
        <taxon>Pipidae</taxon>
        <taxon>Xenopodinae</taxon>
        <taxon>Xenopus</taxon>
        <taxon>Silurana</taxon>
    </lineage>
</organism>
<dbReference type="GO" id="GO:0004984">
    <property type="term" value="F:olfactory receptor activity"/>
    <property type="evidence" value="ECO:0000318"/>
    <property type="project" value="GO_Central"/>
</dbReference>
<dbReference type="InterPro" id="IPR017452">
    <property type="entry name" value="GPCR_Rhodpsn_7TM"/>
</dbReference>
<dbReference type="AlphaFoldDB" id="F7CNZ2"/>
<evidence type="ECO:0000313" key="16">
    <source>
        <dbReference type="Ensembl" id="ENSXETP00000020342"/>
    </source>
</evidence>
<feature type="transmembrane region" description="Helical" evidence="14">
    <location>
        <begin position="240"/>
        <end position="264"/>
    </location>
</feature>
<accession>A0A5S6MG56</accession>
<dbReference type="GO" id="GO:0005549">
    <property type="term" value="F:odorant binding"/>
    <property type="evidence" value="ECO:0000318"/>
    <property type="project" value="GO_Central"/>
</dbReference>
<dbReference type="SUPFAM" id="SSF81321">
    <property type="entry name" value="Family A G protein-coupled receptor-like"/>
    <property type="match status" value="1"/>
</dbReference>
<dbReference type="OMA" id="TRFTVQC"/>
<feature type="transmembrane region" description="Helical" evidence="14">
    <location>
        <begin position="203"/>
        <end position="228"/>
    </location>
</feature>
<evidence type="ECO:0000256" key="12">
    <source>
        <dbReference type="ARBA" id="ARBA00023224"/>
    </source>
</evidence>
<evidence type="ECO:0000256" key="11">
    <source>
        <dbReference type="ARBA" id="ARBA00023180"/>
    </source>
</evidence>
<comment type="similarity">
    <text evidence="2 13">Belongs to the G-protein coupled receptor 1 family.</text>
</comment>
<evidence type="ECO:0000256" key="7">
    <source>
        <dbReference type="ARBA" id="ARBA00022989"/>
    </source>
</evidence>
<gene>
    <name evidence="19" type="primary">or15a3</name>
    <name evidence="18" type="synonym">LOC100497107</name>
    <name evidence="19" type="synonym">XB5876791</name>
    <name evidence="16" type="synonym">XB5876791 [provisional:olfr1019]</name>
</gene>
<dbReference type="KEGG" id="xtr:100497107"/>
<dbReference type="GeneID" id="100497107"/>
<dbReference type="CDD" id="cd13954">
    <property type="entry name" value="7tmA_OR"/>
    <property type="match status" value="1"/>
</dbReference>
<evidence type="ECO:0000313" key="19">
    <source>
        <dbReference type="Xenbase" id="XB-GENE-5876792"/>
    </source>
</evidence>